<dbReference type="Gene3D" id="1.25.40.10">
    <property type="entry name" value="Tetratricopeptide repeat domain"/>
    <property type="match status" value="1"/>
</dbReference>
<dbReference type="RefSeq" id="WP_067785692.1">
    <property type="nucleotide sequence ID" value="NZ_CP016545.1"/>
</dbReference>
<dbReference type="InterPro" id="IPR011990">
    <property type="entry name" value="TPR-like_helical_dom_sf"/>
</dbReference>
<dbReference type="STRING" id="645517.A6F65_00550"/>
<proteinExistence type="predicted"/>
<dbReference type="EMBL" id="CP016545">
    <property type="protein sequence ID" value="ANU06873.1"/>
    <property type="molecule type" value="Genomic_DNA"/>
</dbReference>
<reference evidence="1 2" key="1">
    <citation type="submission" date="2016-07" db="EMBL/GenBank/DDBJ databases">
        <title>Complete genome sequence of Altererythrobacter namhicola JCM 16345T, containing esterase-encoding genes.</title>
        <authorList>
            <person name="Cheng H."/>
            <person name="Wu Y.-H."/>
            <person name="Jian S.-L."/>
            <person name="Huo Y.-Y."/>
            <person name="Wang C.-S."/>
            <person name="Xu X.-W."/>
        </authorList>
    </citation>
    <scope>NUCLEOTIDE SEQUENCE [LARGE SCALE GENOMIC DNA]</scope>
    <source>
        <strain evidence="1 2">JCM 16345</strain>
    </source>
</reference>
<dbReference type="AlphaFoldDB" id="A0A1C7D6D5"/>
<dbReference type="KEGG" id="anh:A6F65_00550"/>
<keyword evidence="2" id="KW-1185">Reference proteome</keyword>
<dbReference type="OrthoDB" id="7566477at2"/>
<gene>
    <name evidence="1" type="ORF">A6F65_00550</name>
</gene>
<organism evidence="1 2">
    <name type="scientific">Paraurantiacibacter namhicola</name>
    <dbReference type="NCBI Taxonomy" id="645517"/>
    <lineage>
        <taxon>Bacteria</taxon>
        <taxon>Pseudomonadati</taxon>
        <taxon>Pseudomonadota</taxon>
        <taxon>Alphaproteobacteria</taxon>
        <taxon>Sphingomonadales</taxon>
        <taxon>Erythrobacteraceae</taxon>
        <taxon>Paraurantiacibacter</taxon>
    </lineage>
</organism>
<name>A0A1C7D6D5_9SPHN</name>
<evidence type="ECO:0000313" key="1">
    <source>
        <dbReference type="EMBL" id="ANU06873.1"/>
    </source>
</evidence>
<accession>A0A1C7D6D5</accession>
<protein>
    <submittedName>
        <fullName evidence="1">Tetratricopeptide repeat protein</fullName>
    </submittedName>
</protein>
<dbReference type="SUPFAM" id="SSF48452">
    <property type="entry name" value="TPR-like"/>
    <property type="match status" value="1"/>
</dbReference>
<evidence type="ECO:0000313" key="2">
    <source>
        <dbReference type="Proteomes" id="UP000092698"/>
    </source>
</evidence>
<dbReference type="Proteomes" id="UP000092698">
    <property type="component" value="Chromosome"/>
</dbReference>
<sequence>MIGAVLLALAQAAPLPQPILTPAQARLESCLQTAAVDATTALVEAAEWQEGTVGTERSYALQCQGQALVFLLRWDAAAQSFIAARDARLASSFDARARLGAMAGNALLASGDAEAALVALDQARGDAMTWGDAVMLGGIEVDRGRVLVALGRPVDAAAALLDARRNAPQNPEAWLLSATLARRQDDLARASGWIGTALALDPRNPDILLEAGLIDALLGNDERAREYWAAARQLAPGSQQAETAAQYLAQLDGAP</sequence>